<evidence type="ECO:0000313" key="2">
    <source>
        <dbReference type="EMBL" id="OAG16678.1"/>
    </source>
</evidence>
<dbReference type="VEuPathDB" id="FungiDB:CC77DRAFT_1024009"/>
<dbReference type="EMBL" id="KV441489">
    <property type="protein sequence ID" value="OAG16678.1"/>
    <property type="molecule type" value="Genomic_DNA"/>
</dbReference>
<reference evidence="2 3" key="1">
    <citation type="submission" date="2016-05" db="EMBL/GenBank/DDBJ databases">
        <title>Comparative analysis of secretome profiles of manganese(II)-oxidizing ascomycete fungi.</title>
        <authorList>
            <consortium name="DOE Joint Genome Institute"/>
            <person name="Zeiner C.A."/>
            <person name="Purvine S.O."/>
            <person name="Zink E.M."/>
            <person name="Wu S."/>
            <person name="Pasa-Tolic L."/>
            <person name="Chaput D.L."/>
            <person name="Haridas S."/>
            <person name="Grigoriev I.V."/>
            <person name="Santelli C.M."/>
            <person name="Hansel C.M."/>
        </authorList>
    </citation>
    <scope>NUCLEOTIDE SEQUENCE [LARGE SCALE GENOMIC DNA]</scope>
    <source>
        <strain evidence="2 3">SRC1lrK2f</strain>
    </source>
</reference>
<feature type="region of interest" description="Disordered" evidence="1">
    <location>
        <begin position="147"/>
        <end position="172"/>
    </location>
</feature>
<evidence type="ECO:0000313" key="3">
    <source>
        <dbReference type="Proteomes" id="UP000077248"/>
    </source>
</evidence>
<name>A0A177DB21_ALTAL</name>
<gene>
    <name evidence="2" type="ORF">CC77DRAFT_1024009</name>
</gene>
<evidence type="ECO:0000256" key="1">
    <source>
        <dbReference type="SAM" id="MobiDB-lite"/>
    </source>
</evidence>
<protein>
    <submittedName>
        <fullName evidence="2">Uncharacterized protein</fullName>
    </submittedName>
</protein>
<dbReference type="GeneID" id="29111374"/>
<proteinExistence type="predicted"/>
<sequence length="172" mass="19385">MLEQFDFVLYCLHACNASLLWKTNMETARTHSMIIASYITDLSISFMVHQRQCVVEHHSTFSRVFLVVVTCMDEASTQASPSLLDSVGTRDRAFPIVTHAEPHDSRFACVAQSWLCLAKTLHHSMRRAKAKAKSLLYIRMQCGPKTSRTNEIAAPPPSTRLRPLTQHNNGGR</sequence>
<dbReference type="AlphaFoldDB" id="A0A177DB21"/>
<organism evidence="2 3">
    <name type="scientific">Alternaria alternata</name>
    <name type="common">Alternaria rot fungus</name>
    <name type="synonym">Torula alternata</name>
    <dbReference type="NCBI Taxonomy" id="5599"/>
    <lineage>
        <taxon>Eukaryota</taxon>
        <taxon>Fungi</taxon>
        <taxon>Dikarya</taxon>
        <taxon>Ascomycota</taxon>
        <taxon>Pezizomycotina</taxon>
        <taxon>Dothideomycetes</taxon>
        <taxon>Pleosporomycetidae</taxon>
        <taxon>Pleosporales</taxon>
        <taxon>Pleosporineae</taxon>
        <taxon>Pleosporaceae</taxon>
        <taxon>Alternaria</taxon>
        <taxon>Alternaria sect. Alternaria</taxon>
        <taxon>Alternaria alternata complex</taxon>
    </lineage>
</organism>
<dbReference type="RefSeq" id="XP_018382099.1">
    <property type="nucleotide sequence ID" value="XM_018525780.1"/>
</dbReference>
<dbReference type="Proteomes" id="UP000077248">
    <property type="component" value="Unassembled WGS sequence"/>
</dbReference>
<dbReference type="KEGG" id="aalt:CC77DRAFT_1024009"/>
<keyword evidence="3" id="KW-1185">Reference proteome</keyword>
<accession>A0A177DB21</accession>